<evidence type="ECO:0000259" key="1">
    <source>
        <dbReference type="Pfam" id="PF01978"/>
    </source>
</evidence>
<dbReference type="InterPro" id="IPR011991">
    <property type="entry name" value="ArsR-like_HTH"/>
</dbReference>
<protein>
    <submittedName>
        <fullName evidence="2">Transcriptional regulator, TrmB</fullName>
    </submittedName>
</protein>
<dbReference type="InterPro" id="IPR036390">
    <property type="entry name" value="WH_DNA-bd_sf"/>
</dbReference>
<gene>
    <name evidence="2" type="ORF">US91_C0004G0058</name>
</gene>
<dbReference type="Gene3D" id="1.10.10.10">
    <property type="entry name" value="Winged helix-like DNA-binding domain superfamily/Winged helix DNA-binding domain"/>
    <property type="match status" value="1"/>
</dbReference>
<organism evidence="2 3">
    <name type="scientific">Candidatus Falkowbacteria bacterium GW2011_GWE1_38_31</name>
    <dbReference type="NCBI Taxonomy" id="1618638"/>
    <lineage>
        <taxon>Bacteria</taxon>
        <taxon>Candidatus Falkowiibacteriota</taxon>
    </lineage>
</organism>
<dbReference type="Pfam" id="PF01978">
    <property type="entry name" value="TrmB"/>
    <property type="match status" value="1"/>
</dbReference>
<dbReference type="Proteomes" id="UP000034022">
    <property type="component" value="Unassembled WGS sequence"/>
</dbReference>
<accession>A0A0G0JSQ8</accession>
<proteinExistence type="predicted"/>
<dbReference type="AlphaFoldDB" id="A0A0G0JSQ8"/>
<name>A0A0G0JSQ8_9BACT</name>
<sequence>MNNEIKNSLKNLGFRNNEIKVYMALTSLGEANAAEIAKKADLPRTTAISILEKLKEDNYLTTHKYRGTTSYWIESPQTLVNIFEHKIDIANSLGELLNKEYRQEAHFPFAETYDTKTGIRQYIEKFLCKLNKNSTIYTIDSPKSGNYAKIFSDKISEVILISKKKRNISTKSLIPFGTYDDDMIKKTQAQNIEIRELPKEITFSASLWLTNDTLTHFSGNPPFLAVVQHKLIVASMKSIYDFFWSISNSPKK</sequence>
<dbReference type="InterPro" id="IPR002831">
    <property type="entry name" value="Tscrpt_reg_TrmB_N"/>
</dbReference>
<dbReference type="PANTHER" id="PTHR34293:SF1">
    <property type="entry name" value="HTH-TYPE TRANSCRIPTIONAL REGULATOR TRMBL2"/>
    <property type="match status" value="1"/>
</dbReference>
<feature type="domain" description="Transcription regulator TrmB N-terminal" evidence="1">
    <location>
        <begin position="9"/>
        <end position="64"/>
    </location>
</feature>
<reference evidence="2" key="1">
    <citation type="journal article" date="2015" name="Nature">
        <title>rRNA introns, odd ribosomes, and small enigmatic genomes across a large radiation of phyla.</title>
        <authorList>
            <person name="Brown C.T."/>
            <person name="Hug L.A."/>
            <person name="Thomas B.C."/>
            <person name="Sharon I."/>
            <person name="Castelle C.J."/>
            <person name="Singh A."/>
            <person name="Wilkins M.J."/>
            <person name="Williams K.H."/>
            <person name="Banfield J.F."/>
        </authorList>
    </citation>
    <scope>NUCLEOTIDE SEQUENCE [LARGE SCALE GENOMIC DNA]</scope>
</reference>
<dbReference type="EMBL" id="LBUU01000004">
    <property type="protein sequence ID" value="KKQ70573.1"/>
    <property type="molecule type" value="Genomic_DNA"/>
</dbReference>
<dbReference type="CDD" id="cd00090">
    <property type="entry name" value="HTH_ARSR"/>
    <property type="match status" value="1"/>
</dbReference>
<dbReference type="InterPro" id="IPR051797">
    <property type="entry name" value="TrmB-like"/>
</dbReference>
<evidence type="ECO:0000313" key="2">
    <source>
        <dbReference type="EMBL" id="KKQ70573.1"/>
    </source>
</evidence>
<evidence type="ECO:0000313" key="3">
    <source>
        <dbReference type="Proteomes" id="UP000034022"/>
    </source>
</evidence>
<dbReference type="InterPro" id="IPR036388">
    <property type="entry name" value="WH-like_DNA-bd_sf"/>
</dbReference>
<dbReference type="SUPFAM" id="SSF46785">
    <property type="entry name" value="Winged helix' DNA-binding domain"/>
    <property type="match status" value="1"/>
</dbReference>
<comment type="caution">
    <text evidence="2">The sequence shown here is derived from an EMBL/GenBank/DDBJ whole genome shotgun (WGS) entry which is preliminary data.</text>
</comment>
<dbReference type="PANTHER" id="PTHR34293">
    <property type="entry name" value="HTH-TYPE TRANSCRIPTIONAL REGULATOR TRMBL2"/>
    <property type="match status" value="1"/>
</dbReference>